<sequence length="297" mass="33802">MNFPKRVKAQALSNQVHVSWPSSSKKKRPTGQKDGKALAKSDSNQQEVQPAAVPLNAKGIAAFPDELLLEIMHYFPDIPLPTIEWKPFDADAHIERREALFSLSQSCSNLRRFFRPYIWNRIEVVSGMRFLRGGRKSDRTINVEILRQLEVVTIRDPRLAQYVEVINVDVRDYSGNTVLAELARCMGEFPNLHTVKIQVLHGPKSESRWSPKDVFNKYSYPQIISVIIPRRLFSLLRSCPRVRTVDWTANTSSLGYNSLVSIMAPWCPHLQNPELALGRHRGRATGHSFNPTAYPST</sequence>
<feature type="region of interest" description="Disordered" evidence="1">
    <location>
        <begin position="1"/>
        <end position="47"/>
    </location>
</feature>
<gene>
    <name evidence="2" type="ORF">GALMADRAFT_139316</name>
</gene>
<dbReference type="EMBL" id="KL142377">
    <property type="protein sequence ID" value="KDR77323.1"/>
    <property type="molecule type" value="Genomic_DNA"/>
</dbReference>
<protein>
    <recommendedName>
        <fullName evidence="4">F-box domain-containing protein</fullName>
    </recommendedName>
</protein>
<evidence type="ECO:0000256" key="1">
    <source>
        <dbReference type="SAM" id="MobiDB-lite"/>
    </source>
</evidence>
<dbReference type="Proteomes" id="UP000027222">
    <property type="component" value="Unassembled WGS sequence"/>
</dbReference>
<name>A0A067TEB1_GALM3</name>
<feature type="compositionally biased region" description="Polar residues" evidence="1">
    <location>
        <begin position="11"/>
        <end position="23"/>
    </location>
</feature>
<keyword evidence="3" id="KW-1185">Reference proteome</keyword>
<organism evidence="2 3">
    <name type="scientific">Galerina marginata (strain CBS 339.88)</name>
    <dbReference type="NCBI Taxonomy" id="685588"/>
    <lineage>
        <taxon>Eukaryota</taxon>
        <taxon>Fungi</taxon>
        <taxon>Dikarya</taxon>
        <taxon>Basidiomycota</taxon>
        <taxon>Agaricomycotina</taxon>
        <taxon>Agaricomycetes</taxon>
        <taxon>Agaricomycetidae</taxon>
        <taxon>Agaricales</taxon>
        <taxon>Agaricineae</taxon>
        <taxon>Strophariaceae</taxon>
        <taxon>Galerina</taxon>
    </lineage>
</organism>
<dbReference type="AlphaFoldDB" id="A0A067TEB1"/>
<accession>A0A067TEB1</accession>
<proteinExistence type="predicted"/>
<dbReference type="HOGENOM" id="CLU_063711_1_0_1"/>
<reference evidence="3" key="1">
    <citation type="journal article" date="2014" name="Proc. Natl. Acad. Sci. U.S.A.">
        <title>Extensive sampling of basidiomycete genomes demonstrates inadequacy of the white-rot/brown-rot paradigm for wood decay fungi.</title>
        <authorList>
            <person name="Riley R."/>
            <person name="Salamov A.A."/>
            <person name="Brown D.W."/>
            <person name="Nagy L.G."/>
            <person name="Floudas D."/>
            <person name="Held B.W."/>
            <person name="Levasseur A."/>
            <person name="Lombard V."/>
            <person name="Morin E."/>
            <person name="Otillar R."/>
            <person name="Lindquist E.A."/>
            <person name="Sun H."/>
            <person name="LaButti K.M."/>
            <person name="Schmutz J."/>
            <person name="Jabbour D."/>
            <person name="Luo H."/>
            <person name="Baker S.E."/>
            <person name="Pisabarro A.G."/>
            <person name="Walton J.D."/>
            <person name="Blanchette R.A."/>
            <person name="Henrissat B."/>
            <person name="Martin F."/>
            <person name="Cullen D."/>
            <person name="Hibbett D.S."/>
            <person name="Grigoriev I.V."/>
        </authorList>
    </citation>
    <scope>NUCLEOTIDE SEQUENCE [LARGE SCALE GENOMIC DNA]</scope>
    <source>
        <strain evidence="3">CBS 339.88</strain>
    </source>
</reference>
<dbReference type="OrthoDB" id="2891411at2759"/>
<evidence type="ECO:0000313" key="3">
    <source>
        <dbReference type="Proteomes" id="UP000027222"/>
    </source>
</evidence>
<evidence type="ECO:0000313" key="2">
    <source>
        <dbReference type="EMBL" id="KDR77323.1"/>
    </source>
</evidence>
<evidence type="ECO:0008006" key="4">
    <source>
        <dbReference type="Google" id="ProtNLM"/>
    </source>
</evidence>